<keyword evidence="1" id="KW-0472">Membrane</keyword>
<keyword evidence="3" id="KW-1185">Reference proteome</keyword>
<dbReference type="Proteomes" id="UP000473325">
    <property type="component" value="Unassembled WGS sequence"/>
</dbReference>
<evidence type="ECO:0000313" key="2">
    <source>
        <dbReference type="EMBL" id="MXG90821.1"/>
    </source>
</evidence>
<sequence>MSEQPASLTWARRALAAVVGLGAVTTVLMVLLRDDLVRSWAEGRRDIRRILETQGLDAVKEGAVHPPAFVPVAVVMFIVVAGLIWVLSAFLSGGYNWARVCLTLLLFFLAVGTIAGLRTGAPPVFAALSVASFPLEAVAVWFLWHRDTGAYLRSGAAERREDLARS</sequence>
<feature type="transmembrane region" description="Helical" evidence="1">
    <location>
        <begin position="124"/>
        <end position="144"/>
    </location>
</feature>
<organism evidence="2 3">
    <name type="scientific">Nocardioides flavescens</name>
    <dbReference type="NCBI Taxonomy" id="2691959"/>
    <lineage>
        <taxon>Bacteria</taxon>
        <taxon>Bacillati</taxon>
        <taxon>Actinomycetota</taxon>
        <taxon>Actinomycetes</taxon>
        <taxon>Propionibacteriales</taxon>
        <taxon>Nocardioidaceae</taxon>
        <taxon>Nocardioides</taxon>
    </lineage>
</organism>
<evidence type="ECO:0000313" key="3">
    <source>
        <dbReference type="Proteomes" id="UP000473325"/>
    </source>
</evidence>
<keyword evidence="1" id="KW-0812">Transmembrane</keyword>
<accession>A0A6L7F1M9</accession>
<name>A0A6L7F1M9_9ACTN</name>
<dbReference type="RefSeq" id="WP_160878761.1">
    <property type="nucleotide sequence ID" value="NZ_WUEK01000009.1"/>
</dbReference>
<evidence type="ECO:0000256" key="1">
    <source>
        <dbReference type="SAM" id="Phobius"/>
    </source>
</evidence>
<feature type="transmembrane region" description="Helical" evidence="1">
    <location>
        <begin position="97"/>
        <end position="117"/>
    </location>
</feature>
<gene>
    <name evidence="2" type="ORF">GRQ65_14825</name>
</gene>
<proteinExistence type="predicted"/>
<dbReference type="EMBL" id="WUEK01000009">
    <property type="protein sequence ID" value="MXG90821.1"/>
    <property type="molecule type" value="Genomic_DNA"/>
</dbReference>
<protein>
    <submittedName>
        <fullName evidence="2">Uncharacterized protein</fullName>
    </submittedName>
</protein>
<keyword evidence="1" id="KW-1133">Transmembrane helix</keyword>
<feature type="transmembrane region" description="Helical" evidence="1">
    <location>
        <begin position="14"/>
        <end position="32"/>
    </location>
</feature>
<reference evidence="2 3" key="1">
    <citation type="submission" date="2019-12" db="EMBL/GenBank/DDBJ databases">
        <authorList>
            <person name="Kun Z."/>
        </authorList>
    </citation>
    <scope>NUCLEOTIDE SEQUENCE [LARGE SCALE GENOMIC DNA]</scope>
    <source>
        <strain evidence="2 3">YIM 123512</strain>
    </source>
</reference>
<comment type="caution">
    <text evidence="2">The sequence shown here is derived from an EMBL/GenBank/DDBJ whole genome shotgun (WGS) entry which is preliminary data.</text>
</comment>
<dbReference type="AlphaFoldDB" id="A0A6L7F1M9"/>
<feature type="transmembrane region" description="Helical" evidence="1">
    <location>
        <begin position="68"/>
        <end position="91"/>
    </location>
</feature>